<dbReference type="SUPFAM" id="SSF51905">
    <property type="entry name" value="FAD/NAD(P)-binding domain"/>
    <property type="match status" value="1"/>
</dbReference>
<dbReference type="Gene3D" id="3.30.70.2450">
    <property type="match status" value="1"/>
</dbReference>
<comment type="similarity">
    <text evidence="2">Belongs to the PheA/TfdB FAD monooxygenase family.</text>
</comment>
<dbReference type="GO" id="GO:0016709">
    <property type="term" value="F:oxidoreductase activity, acting on paired donors, with incorporation or reduction of molecular oxygen, NAD(P)H as one donor, and incorporation of one atom of oxygen"/>
    <property type="evidence" value="ECO:0007669"/>
    <property type="project" value="UniProtKB-ARBA"/>
</dbReference>
<dbReference type="InterPro" id="IPR036249">
    <property type="entry name" value="Thioredoxin-like_sf"/>
</dbReference>
<dbReference type="OrthoDB" id="8670884at2"/>
<dbReference type="Proteomes" id="UP000262477">
    <property type="component" value="Unassembled WGS sequence"/>
</dbReference>
<name>A0A371PT63_STRIH</name>
<dbReference type="GO" id="GO:0071949">
    <property type="term" value="F:FAD binding"/>
    <property type="evidence" value="ECO:0007669"/>
    <property type="project" value="InterPro"/>
</dbReference>
<dbReference type="AlphaFoldDB" id="A0A371PT63"/>
<proteinExistence type="inferred from homology"/>
<evidence type="ECO:0000259" key="5">
    <source>
        <dbReference type="Pfam" id="PF01494"/>
    </source>
</evidence>
<feature type="domain" description="FAD-binding" evidence="5">
    <location>
        <begin position="21"/>
        <end position="363"/>
    </location>
</feature>
<dbReference type="PRINTS" id="PR00420">
    <property type="entry name" value="RNGMNOXGNASE"/>
</dbReference>
<reference evidence="6 7" key="1">
    <citation type="submission" date="2018-08" db="EMBL/GenBank/DDBJ databases">
        <title>Streptomyces NEAU-D10 sp. nov., a novel Actinomycete isolated from soil.</title>
        <authorList>
            <person name="Jin L."/>
        </authorList>
    </citation>
    <scope>NUCLEOTIDE SEQUENCE [LARGE SCALE GENOMIC DNA]</scope>
    <source>
        <strain evidence="6 7">NEAU-D10</strain>
    </source>
</reference>
<evidence type="ECO:0000256" key="1">
    <source>
        <dbReference type="ARBA" id="ARBA00001974"/>
    </source>
</evidence>
<evidence type="ECO:0000313" key="6">
    <source>
        <dbReference type="EMBL" id="REK85431.1"/>
    </source>
</evidence>
<dbReference type="Gene3D" id="3.40.30.120">
    <property type="match status" value="1"/>
</dbReference>
<evidence type="ECO:0000256" key="2">
    <source>
        <dbReference type="ARBA" id="ARBA00007801"/>
    </source>
</evidence>
<dbReference type="PANTHER" id="PTHR43004:SF19">
    <property type="entry name" value="BINDING MONOOXYGENASE, PUTATIVE (JCVI)-RELATED"/>
    <property type="match status" value="1"/>
</dbReference>
<keyword evidence="6" id="KW-0503">Monooxygenase</keyword>
<accession>A0A371PT63</accession>
<dbReference type="Pfam" id="PF01494">
    <property type="entry name" value="FAD_binding_3"/>
    <property type="match status" value="1"/>
</dbReference>
<dbReference type="RefSeq" id="WP_128511636.1">
    <property type="nucleotide sequence ID" value="NZ_QUAC01000437.1"/>
</dbReference>
<keyword evidence="6" id="KW-0560">Oxidoreductase</keyword>
<dbReference type="InterPro" id="IPR036188">
    <property type="entry name" value="FAD/NAD-bd_sf"/>
</dbReference>
<dbReference type="PANTHER" id="PTHR43004">
    <property type="entry name" value="TRK SYSTEM POTASSIUM UPTAKE PROTEIN"/>
    <property type="match status" value="1"/>
</dbReference>
<evidence type="ECO:0000256" key="4">
    <source>
        <dbReference type="ARBA" id="ARBA00022827"/>
    </source>
</evidence>
<dbReference type="InterPro" id="IPR002938">
    <property type="entry name" value="FAD-bd"/>
</dbReference>
<dbReference type="NCBIfam" id="NF004832">
    <property type="entry name" value="PRK06184.1"/>
    <property type="match status" value="1"/>
</dbReference>
<dbReference type="Gene3D" id="3.50.50.60">
    <property type="entry name" value="FAD/NAD(P)-binding domain"/>
    <property type="match status" value="1"/>
</dbReference>
<gene>
    <name evidence="6" type="ORF">DY245_37965</name>
</gene>
<dbReference type="Pfam" id="PF21274">
    <property type="entry name" value="Rng_hyd_C"/>
    <property type="match status" value="1"/>
</dbReference>
<keyword evidence="4" id="KW-0274">FAD</keyword>
<protein>
    <submittedName>
        <fullName evidence="6">Pentachlorophenol monooxygenase</fullName>
    </submittedName>
</protein>
<organism evidence="6 7">
    <name type="scientific">Streptomyces inhibens</name>
    <dbReference type="NCBI Taxonomy" id="2293571"/>
    <lineage>
        <taxon>Bacteria</taxon>
        <taxon>Bacillati</taxon>
        <taxon>Actinomycetota</taxon>
        <taxon>Actinomycetes</taxon>
        <taxon>Kitasatosporales</taxon>
        <taxon>Streptomycetaceae</taxon>
        <taxon>Streptomyces</taxon>
    </lineage>
</organism>
<comment type="cofactor">
    <cofactor evidence="1">
        <name>FAD</name>
        <dbReference type="ChEBI" id="CHEBI:57692"/>
    </cofactor>
</comment>
<dbReference type="InterPro" id="IPR050641">
    <property type="entry name" value="RIFMO-like"/>
</dbReference>
<comment type="caution">
    <text evidence="6">The sequence shown here is derived from an EMBL/GenBank/DDBJ whole genome shotgun (WGS) entry which is preliminary data.</text>
</comment>
<keyword evidence="3" id="KW-0285">Flavoprotein</keyword>
<evidence type="ECO:0000313" key="7">
    <source>
        <dbReference type="Proteomes" id="UP000262477"/>
    </source>
</evidence>
<dbReference type="SUPFAM" id="SSF52833">
    <property type="entry name" value="Thioredoxin-like"/>
    <property type="match status" value="1"/>
</dbReference>
<sequence length="532" mass="56580">MELNNVKGVFDAAVPKAGATVDVLIAGAGPTGIALGIDLARRGVRALIVERQDRLSPGARGTGLQPRTQEVYDDLGVLDAVRAAGGLYPEMARWEDGRIVETREMIERVDPTPAAPYSNALMVPQFRNVELLYARLLELGGSVLFGTELVEFDQDLEGVTASVRLVDGAGRRTVRAALMVAADGGRSTVRRALGVGMSGPSLEPGAAVLADVRVDGLDRHHWHRWVLPNGGFVALLPLAGTDLFQALVAAPTDEPDTSPEAVRALIAKYTHLTAEQVREVVWASVFRPKAGMADTFRIGRVFLAGDAAHIHSPAGGQGLNTSVQDAYNLGWKLGQVLRHGAPDSLLDTYHTERRPIAERILETSTRLHRSGSLRRGRDLHQLDIGYPDSPLTKELRTDVPEGALMAGGRAPDAPCHTADGKPTRLFDAYRGPHFTLLALNGTDLDTDLDPTALPSDPDLLRIVRVGGPAPDLVDTDGHIRDAYGSDPALFLIRPDGYLALAAPAENATAQALAGLAPYFGGSTSAGATPAAR</sequence>
<evidence type="ECO:0000256" key="3">
    <source>
        <dbReference type="ARBA" id="ARBA00022630"/>
    </source>
</evidence>
<keyword evidence="7" id="KW-1185">Reference proteome</keyword>
<dbReference type="EMBL" id="QUAC01000437">
    <property type="protein sequence ID" value="REK85431.1"/>
    <property type="molecule type" value="Genomic_DNA"/>
</dbReference>